<dbReference type="AlphaFoldDB" id="A0A6J4JTH0"/>
<feature type="non-terminal residue" evidence="2">
    <location>
        <position position="1"/>
    </location>
</feature>
<organism evidence="2">
    <name type="scientific">uncultured Mycobacteriales bacterium</name>
    <dbReference type="NCBI Taxonomy" id="581187"/>
    <lineage>
        <taxon>Bacteria</taxon>
        <taxon>Bacillati</taxon>
        <taxon>Actinomycetota</taxon>
        <taxon>Actinomycetes</taxon>
        <taxon>Mycobacteriales</taxon>
        <taxon>environmental samples</taxon>
    </lineage>
</organism>
<name>A0A6J4JTH0_9ACTN</name>
<feature type="compositionally biased region" description="Basic residues" evidence="1">
    <location>
        <begin position="1"/>
        <end position="22"/>
    </location>
</feature>
<gene>
    <name evidence="2" type="ORF">AVDCRST_MAG41-4040</name>
</gene>
<feature type="non-terminal residue" evidence="2">
    <location>
        <position position="52"/>
    </location>
</feature>
<reference evidence="2" key="1">
    <citation type="submission" date="2020-02" db="EMBL/GenBank/DDBJ databases">
        <authorList>
            <person name="Meier V. D."/>
        </authorList>
    </citation>
    <scope>NUCLEOTIDE SEQUENCE</scope>
    <source>
        <strain evidence="2">AVDCRST_MAG41</strain>
    </source>
</reference>
<accession>A0A6J4JTH0</accession>
<feature type="region of interest" description="Disordered" evidence="1">
    <location>
        <begin position="1"/>
        <end position="52"/>
    </location>
</feature>
<protein>
    <submittedName>
        <fullName evidence="2">Lactam utilization protein LamB</fullName>
    </submittedName>
</protein>
<evidence type="ECO:0000313" key="2">
    <source>
        <dbReference type="EMBL" id="CAA9286810.1"/>
    </source>
</evidence>
<proteinExistence type="predicted"/>
<sequence>GPQRRCRRVVRGLDARRRRRGAGRGQQRQRGLRLPRRRPADPAADGDPGGGA</sequence>
<dbReference type="EMBL" id="CADCTP010000383">
    <property type="protein sequence ID" value="CAA9286810.1"/>
    <property type="molecule type" value="Genomic_DNA"/>
</dbReference>
<evidence type="ECO:0000256" key="1">
    <source>
        <dbReference type="SAM" id="MobiDB-lite"/>
    </source>
</evidence>